<comment type="similarity">
    <text evidence="2">Belongs to the UPF0173 family.</text>
</comment>
<dbReference type="eggNOG" id="COG2220">
    <property type="taxonomic scope" value="Bacteria"/>
</dbReference>
<keyword evidence="5" id="KW-1185">Reference proteome</keyword>
<name>W8TC75_PEPAC</name>
<dbReference type="NCBIfam" id="NF001911">
    <property type="entry name" value="PRK00685.1"/>
    <property type="match status" value="1"/>
</dbReference>
<dbReference type="InterPro" id="IPR001279">
    <property type="entry name" value="Metallo-B-lactamas"/>
</dbReference>
<dbReference type="HOGENOM" id="CLU_070010_4_1_9"/>
<organism evidence="4 5">
    <name type="scientific">Peptoclostridium acidaminophilum DSM 3953</name>
    <dbReference type="NCBI Taxonomy" id="1286171"/>
    <lineage>
        <taxon>Bacteria</taxon>
        <taxon>Bacillati</taxon>
        <taxon>Bacillota</taxon>
        <taxon>Clostridia</taxon>
        <taxon>Peptostreptococcales</taxon>
        <taxon>Peptoclostridiaceae</taxon>
        <taxon>Peptoclostridium</taxon>
    </lineage>
</organism>
<dbReference type="Proteomes" id="UP000019591">
    <property type="component" value="Chromosome"/>
</dbReference>
<evidence type="ECO:0000256" key="1">
    <source>
        <dbReference type="ARBA" id="ARBA00022801"/>
    </source>
</evidence>
<dbReference type="EMBL" id="CP007452">
    <property type="protein sequence ID" value="AHM55408.1"/>
    <property type="molecule type" value="Genomic_DNA"/>
</dbReference>
<dbReference type="InterPro" id="IPR036866">
    <property type="entry name" value="RibonucZ/Hydroxyglut_hydro"/>
</dbReference>
<dbReference type="HAMAP" id="MF_00457">
    <property type="entry name" value="UPF0173"/>
    <property type="match status" value="1"/>
</dbReference>
<dbReference type="SUPFAM" id="SSF56281">
    <property type="entry name" value="Metallo-hydrolase/oxidoreductase"/>
    <property type="match status" value="1"/>
</dbReference>
<proteinExistence type="inferred from homology"/>
<accession>W8TC75</accession>
<dbReference type="RefSeq" id="WP_025434460.1">
    <property type="nucleotide sequence ID" value="NZ_CP007452.1"/>
</dbReference>
<dbReference type="OrthoDB" id="36975at2"/>
<evidence type="ECO:0000256" key="2">
    <source>
        <dbReference type="HAMAP-Rule" id="MF_00457"/>
    </source>
</evidence>
<protein>
    <recommendedName>
        <fullName evidence="2">UPF0173 metal-dependent hydrolase EAL2_c00460</fullName>
    </recommendedName>
</protein>
<dbReference type="Pfam" id="PF13483">
    <property type="entry name" value="Lactamase_B_3"/>
    <property type="match status" value="1"/>
</dbReference>
<dbReference type="PANTHER" id="PTHR43546">
    <property type="entry name" value="UPF0173 METAL-DEPENDENT HYDROLASE MJ1163-RELATED"/>
    <property type="match status" value="1"/>
</dbReference>
<dbReference type="InterPro" id="IPR050114">
    <property type="entry name" value="UPF0173_UPF0282_UlaG_hydrolase"/>
</dbReference>
<dbReference type="InterPro" id="IPR022877">
    <property type="entry name" value="UPF0173"/>
</dbReference>
<dbReference type="GO" id="GO:0016787">
    <property type="term" value="F:hydrolase activity"/>
    <property type="evidence" value="ECO:0007669"/>
    <property type="project" value="UniProtKB-UniRule"/>
</dbReference>
<evidence type="ECO:0000313" key="5">
    <source>
        <dbReference type="Proteomes" id="UP000019591"/>
    </source>
</evidence>
<dbReference type="AlphaFoldDB" id="W8TC75"/>
<feature type="domain" description="Metallo-beta-lactamase" evidence="3">
    <location>
        <begin position="7"/>
        <end position="191"/>
    </location>
</feature>
<dbReference type="PATRIC" id="fig|1286171.3.peg.40"/>
<dbReference type="SMART" id="SM00849">
    <property type="entry name" value="Lactamase_B"/>
    <property type="match status" value="1"/>
</dbReference>
<evidence type="ECO:0000259" key="3">
    <source>
        <dbReference type="SMART" id="SM00849"/>
    </source>
</evidence>
<dbReference type="KEGG" id="eac:EAL2_c00460"/>
<keyword evidence="1 2" id="KW-0378">Hydrolase</keyword>
<evidence type="ECO:0000313" key="4">
    <source>
        <dbReference type="EMBL" id="AHM55408.1"/>
    </source>
</evidence>
<gene>
    <name evidence="4" type="ORF">EAL2_c00460</name>
</gene>
<reference evidence="4 5" key="1">
    <citation type="journal article" date="2014" name="Genome Announc.">
        <title>Complete Genome Sequence of Amino Acid-Utilizing Eubacterium acidaminophilum al-2 (DSM 3953).</title>
        <authorList>
            <person name="Poehlein A."/>
            <person name="Andreesen J.R."/>
            <person name="Daniel R."/>
        </authorList>
    </citation>
    <scope>NUCLEOTIDE SEQUENCE [LARGE SCALE GENOMIC DNA]</scope>
    <source>
        <strain evidence="4 5">DSM 3953</strain>
    </source>
</reference>
<dbReference type="PANTHER" id="PTHR43546:SF3">
    <property type="entry name" value="UPF0173 METAL-DEPENDENT HYDROLASE MJ1163"/>
    <property type="match status" value="1"/>
</dbReference>
<sequence length="226" mass="25149">MKLTYLGHSAFYIETSGCKLLIDPFLKNNPQCSMEPENLPHIDYILVTHGHSDHLGDTIEIARMFNSTVICNFEISLYLDRYNIKCHSMHIGGSFEFEFGKVKMTPALHGSSILDGNHVIPGGNPGGFLISAEGKNIYHAGDTGLSMEMQLLKDAFIDYALLPIGGNFTMDVHDASKAVEFIQPKTVIPMHYDTFPLIQSEPERFAEAVSGICEVEILKPMQQLEI</sequence>
<dbReference type="Gene3D" id="3.60.15.10">
    <property type="entry name" value="Ribonuclease Z/Hydroxyacylglutathione hydrolase-like"/>
    <property type="match status" value="1"/>
</dbReference>